<evidence type="ECO:0000313" key="3">
    <source>
        <dbReference type="Proteomes" id="UP001165080"/>
    </source>
</evidence>
<feature type="coiled-coil region" evidence="1">
    <location>
        <begin position="146"/>
        <end position="173"/>
    </location>
</feature>
<reference evidence="2 3" key="1">
    <citation type="journal article" date="2023" name="Commun. Biol.">
        <title>Reorganization of the ancestral sex-determining regions during the evolution of trioecy in Pleodorina starrii.</title>
        <authorList>
            <person name="Takahashi K."/>
            <person name="Suzuki S."/>
            <person name="Kawai-Toyooka H."/>
            <person name="Yamamoto K."/>
            <person name="Hamaji T."/>
            <person name="Ootsuki R."/>
            <person name="Yamaguchi H."/>
            <person name="Kawachi M."/>
            <person name="Higashiyama T."/>
            <person name="Nozaki H."/>
        </authorList>
    </citation>
    <scope>NUCLEOTIDE SEQUENCE [LARGE SCALE GENOMIC DNA]</scope>
    <source>
        <strain evidence="2 3">NIES-4479</strain>
    </source>
</reference>
<keyword evidence="3" id="KW-1185">Reference proteome</keyword>
<organism evidence="2 3">
    <name type="scientific">Pleodorina starrii</name>
    <dbReference type="NCBI Taxonomy" id="330485"/>
    <lineage>
        <taxon>Eukaryota</taxon>
        <taxon>Viridiplantae</taxon>
        <taxon>Chlorophyta</taxon>
        <taxon>core chlorophytes</taxon>
        <taxon>Chlorophyceae</taxon>
        <taxon>CS clade</taxon>
        <taxon>Chlamydomonadales</taxon>
        <taxon>Volvocaceae</taxon>
        <taxon>Pleodorina</taxon>
    </lineage>
</organism>
<dbReference type="OrthoDB" id="535256at2759"/>
<gene>
    <name evidence="2" type="primary">PLEST006683</name>
    <name evidence="2" type="ORF">PLESTB_000176700</name>
</gene>
<proteinExistence type="predicted"/>
<dbReference type="EMBL" id="BRXU01000002">
    <property type="protein sequence ID" value="GLC49047.1"/>
    <property type="molecule type" value="Genomic_DNA"/>
</dbReference>
<keyword evidence="1" id="KW-0175">Coiled coil</keyword>
<accession>A0A9W6EXU0</accession>
<evidence type="ECO:0000313" key="2">
    <source>
        <dbReference type="EMBL" id="GLC49047.1"/>
    </source>
</evidence>
<name>A0A9W6EXU0_9CHLO</name>
<evidence type="ECO:0000256" key="1">
    <source>
        <dbReference type="SAM" id="Coils"/>
    </source>
</evidence>
<dbReference type="AlphaFoldDB" id="A0A9W6EXU0"/>
<protein>
    <submittedName>
        <fullName evidence="2">Uncharacterized protein</fullName>
    </submittedName>
</protein>
<sequence>MAGRDSNALSLPALSVPANAADDNGLDFGEEGGLDDETEMLMLQKVVQQTLEKKRQAAAKAQAQMLEEFKAGVDKRVAALEAMIAKEAKDSSALAKATFTKTSQRLTDKVTQMEQLTTKYQQDMAQLWEQYDEEHTALEGSTMKIKMACEQRKQGIKRRIAALAQENEAAMAEVTKKAEASKGRAGKMPQLAKLLQSLM</sequence>
<comment type="caution">
    <text evidence="2">The sequence shown here is derived from an EMBL/GenBank/DDBJ whole genome shotgun (WGS) entry which is preliminary data.</text>
</comment>
<dbReference type="Proteomes" id="UP001165080">
    <property type="component" value="Unassembled WGS sequence"/>
</dbReference>